<dbReference type="GO" id="GO:0005737">
    <property type="term" value="C:cytoplasm"/>
    <property type="evidence" value="ECO:0007669"/>
    <property type="project" value="TreeGrafter"/>
</dbReference>
<accession>A0AAV9NF18</accession>
<dbReference type="PROSITE" id="PS00108">
    <property type="entry name" value="PROTEIN_KINASE_ST"/>
    <property type="match status" value="1"/>
</dbReference>
<dbReference type="SMART" id="SM00220">
    <property type="entry name" value="S_TKc"/>
    <property type="match status" value="1"/>
</dbReference>
<dbReference type="PROSITE" id="PS50011">
    <property type="entry name" value="PROTEIN_KINASE_DOM"/>
    <property type="match status" value="1"/>
</dbReference>
<name>A0AAV9NF18_9EURO</name>
<dbReference type="AlphaFoldDB" id="A0AAV9NF18"/>
<dbReference type="SUPFAM" id="SSF56112">
    <property type="entry name" value="Protein kinase-like (PK-like)"/>
    <property type="match status" value="1"/>
</dbReference>
<dbReference type="InterPro" id="IPR000719">
    <property type="entry name" value="Prot_kinase_dom"/>
</dbReference>
<dbReference type="Gene3D" id="3.30.200.20">
    <property type="entry name" value="Phosphorylase Kinase, domain 1"/>
    <property type="match status" value="1"/>
</dbReference>
<dbReference type="PANTHER" id="PTHR24361:SF824">
    <property type="entry name" value="SERINE_THREONINE-PROTEIN KINASE NEK6"/>
    <property type="match status" value="1"/>
</dbReference>
<comment type="caution">
    <text evidence="2">The sequence shown here is derived from an EMBL/GenBank/DDBJ whole genome shotgun (WGS) entry which is preliminary data.</text>
</comment>
<dbReference type="Gene3D" id="1.10.510.10">
    <property type="entry name" value="Transferase(Phosphotransferase) domain 1"/>
    <property type="match status" value="1"/>
</dbReference>
<protein>
    <recommendedName>
        <fullName evidence="1">Protein kinase domain-containing protein</fullName>
    </recommendedName>
</protein>
<evidence type="ECO:0000313" key="2">
    <source>
        <dbReference type="EMBL" id="KAK5056514.1"/>
    </source>
</evidence>
<dbReference type="PANTHER" id="PTHR24361">
    <property type="entry name" value="MITOGEN-ACTIVATED KINASE KINASE KINASE"/>
    <property type="match status" value="1"/>
</dbReference>
<dbReference type="InterPro" id="IPR011009">
    <property type="entry name" value="Kinase-like_dom_sf"/>
</dbReference>
<dbReference type="Pfam" id="PF00069">
    <property type="entry name" value="Pkinase"/>
    <property type="match status" value="1"/>
</dbReference>
<proteinExistence type="predicted"/>
<evidence type="ECO:0000313" key="3">
    <source>
        <dbReference type="Proteomes" id="UP001358417"/>
    </source>
</evidence>
<dbReference type="EMBL" id="JAVRRD010000007">
    <property type="protein sequence ID" value="KAK5056514.1"/>
    <property type="molecule type" value="Genomic_DNA"/>
</dbReference>
<gene>
    <name evidence="2" type="ORF">LTR84_012045</name>
</gene>
<dbReference type="GeneID" id="89980192"/>
<dbReference type="InterPro" id="IPR053235">
    <property type="entry name" value="Ser_Thr_kinase"/>
</dbReference>
<organism evidence="2 3">
    <name type="scientific">Exophiala bonariae</name>
    <dbReference type="NCBI Taxonomy" id="1690606"/>
    <lineage>
        <taxon>Eukaryota</taxon>
        <taxon>Fungi</taxon>
        <taxon>Dikarya</taxon>
        <taxon>Ascomycota</taxon>
        <taxon>Pezizomycotina</taxon>
        <taxon>Eurotiomycetes</taxon>
        <taxon>Chaetothyriomycetidae</taxon>
        <taxon>Chaetothyriales</taxon>
        <taxon>Herpotrichiellaceae</taxon>
        <taxon>Exophiala</taxon>
    </lineage>
</organism>
<dbReference type="GO" id="GO:0004672">
    <property type="term" value="F:protein kinase activity"/>
    <property type="evidence" value="ECO:0007669"/>
    <property type="project" value="InterPro"/>
</dbReference>
<sequence length="418" mass="48558">MVVGERLHVAVIKEIADVQQRARWTGDTQKKKSRTKKWSEKSWYDDYSRSFGLSRPRIKTNPDQDAEWECKELLGRGSFGVVGLWTKSDSRGNVIDAVAIKQTDAERREITPEGETTIPWEALIMHELTARGCTNIVQLRRVVVFPLEKPVQWRFYMEVSRYGTLSDLVRAYKKKNERLPEAFIWQAFNDFARVAVHMSNIRFDDSVAPRGKNPFILHLDLKHDNVLLGDAPSREEGLHYPSVKVADWGLAEFTSVDSSENSRKWRNYGTRVWMPPEQRHSGTYGRDWRRNVFGSSTAPFTMKHVVWQMAACVYGLMTLEQHNYNIDRLVDRYEDREEELRGQGYSVLGGYSSRVYSKSLCKLVEECLLVDPKLRPSPRELREKTLANWKPHFAKFKKAGYKNPVPMQFPKNLKLELP</sequence>
<dbReference type="GO" id="GO:0005524">
    <property type="term" value="F:ATP binding"/>
    <property type="evidence" value="ECO:0007669"/>
    <property type="project" value="InterPro"/>
</dbReference>
<reference evidence="2 3" key="1">
    <citation type="submission" date="2023-08" db="EMBL/GenBank/DDBJ databases">
        <title>Black Yeasts Isolated from many extreme environments.</title>
        <authorList>
            <person name="Coleine C."/>
            <person name="Stajich J.E."/>
            <person name="Selbmann L."/>
        </authorList>
    </citation>
    <scope>NUCLEOTIDE SEQUENCE [LARGE SCALE GENOMIC DNA]</scope>
    <source>
        <strain evidence="2 3">CCFEE 5792</strain>
    </source>
</reference>
<dbReference type="InterPro" id="IPR008271">
    <property type="entry name" value="Ser/Thr_kinase_AS"/>
</dbReference>
<keyword evidence="3" id="KW-1185">Reference proteome</keyword>
<feature type="domain" description="Protein kinase" evidence="1">
    <location>
        <begin position="68"/>
        <end position="393"/>
    </location>
</feature>
<evidence type="ECO:0000259" key="1">
    <source>
        <dbReference type="PROSITE" id="PS50011"/>
    </source>
</evidence>
<dbReference type="Proteomes" id="UP001358417">
    <property type="component" value="Unassembled WGS sequence"/>
</dbReference>
<dbReference type="RefSeq" id="XP_064708230.1">
    <property type="nucleotide sequence ID" value="XM_064855570.1"/>
</dbReference>